<keyword evidence="2" id="KW-1185">Reference proteome</keyword>
<evidence type="ECO:0000313" key="1">
    <source>
        <dbReference type="EMBL" id="KAH8507079.1"/>
    </source>
</evidence>
<dbReference type="Gene3D" id="1.10.560.10">
    <property type="entry name" value="GroEL-like equatorial domain"/>
    <property type="match status" value="1"/>
</dbReference>
<reference evidence="1" key="1">
    <citation type="journal article" date="2021" name="J. Hered.">
        <title>Genome Assembly of Salicaceae Populus deltoides (Eastern Cottonwood) I-69 Based on Nanopore Sequencing and Hi-C Technologies.</title>
        <authorList>
            <person name="Bai S."/>
            <person name="Wu H."/>
            <person name="Zhang J."/>
            <person name="Pan Z."/>
            <person name="Zhao W."/>
            <person name="Li Z."/>
            <person name="Tong C."/>
        </authorList>
    </citation>
    <scope>NUCLEOTIDE SEQUENCE</scope>
    <source>
        <tissue evidence="1">Leaf</tissue>
    </source>
</reference>
<protein>
    <submittedName>
        <fullName evidence="1">Uncharacterized protein</fullName>
    </submittedName>
</protein>
<evidence type="ECO:0000313" key="2">
    <source>
        <dbReference type="Proteomes" id="UP000807159"/>
    </source>
</evidence>
<organism evidence="1 2">
    <name type="scientific">Populus deltoides</name>
    <name type="common">Eastern poplar</name>
    <name type="synonym">Eastern cottonwood</name>
    <dbReference type="NCBI Taxonomy" id="3696"/>
    <lineage>
        <taxon>Eukaryota</taxon>
        <taxon>Viridiplantae</taxon>
        <taxon>Streptophyta</taxon>
        <taxon>Embryophyta</taxon>
        <taxon>Tracheophyta</taxon>
        <taxon>Spermatophyta</taxon>
        <taxon>Magnoliopsida</taxon>
        <taxon>eudicotyledons</taxon>
        <taxon>Gunneridae</taxon>
        <taxon>Pentapetalae</taxon>
        <taxon>rosids</taxon>
        <taxon>fabids</taxon>
        <taxon>Malpighiales</taxon>
        <taxon>Salicaceae</taxon>
        <taxon>Saliceae</taxon>
        <taxon>Populus</taxon>
    </lineage>
</organism>
<dbReference type="Proteomes" id="UP000807159">
    <property type="component" value="Chromosome 5"/>
</dbReference>
<dbReference type="AlphaFoldDB" id="A0A8T2YPV1"/>
<gene>
    <name evidence="1" type="ORF">H0E87_009545</name>
</gene>
<proteinExistence type="predicted"/>
<name>A0A8T2YPV1_POPDE</name>
<dbReference type="InterPro" id="IPR027413">
    <property type="entry name" value="GROEL-like_equatorial_sf"/>
</dbReference>
<dbReference type="EMBL" id="JACEGQ020000005">
    <property type="protein sequence ID" value="KAH8507079.1"/>
    <property type="molecule type" value="Genomic_DNA"/>
</dbReference>
<comment type="caution">
    <text evidence="1">The sequence shown here is derived from an EMBL/GenBank/DDBJ whole genome shotgun (WGS) entry which is preliminary data.</text>
</comment>
<feature type="non-terminal residue" evidence="1">
    <location>
        <position position="1"/>
    </location>
</feature>
<dbReference type="SUPFAM" id="SSF48592">
    <property type="entry name" value="GroEL equatorial domain-like"/>
    <property type="match status" value="1"/>
</dbReference>
<accession>A0A8T2YPV1</accession>
<sequence>MRGLEVRLCLTWEWTNSQHLKLAISAKTSFPSINRLSLSYFDAILTDDRANEASGIKFMLMLLPYLEIPNSKLWSSTMHHQFRVVKVVDVCISFQDDYTVYSFVDGLSIHDERRGIQIIQNALKAPAHTIVSNAGFDSATVLGKLLEQDDYNLGYDAAK</sequence>